<evidence type="ECO:0000256" key="1">
    <source>
        <dbReference type="ARBA" id="ARBA00022679"/>
    </source>
</evidence>
<name>A0A9Y2IRG3_9PSEU</name>
<accession>A0A9Y2IRG3</accession>
<dbReference type="Pfam" id="PF11991">
    <property type="entry name" value="Trp_DMAT"/>
    <property type="match status" value="1"/>
</dbReference>
<organism evidence="2 3">
    <name type="scientific">Amycolatopsis carbonis</name>
    <dbReference type="NCBI Taxonomy" id="715471"/>
    <lineage>
        <taxon>Bacteria</taxon>
        <taxon>Bacillati</taxon>
        <taxon>Actinomycetota</taxon>
        <taxon>Actinomycetes</taxon>
        <taxon>Pseudonocardiales</taxon>
        <taxon>Pseudonocardiaceae</taxon>
        <taxon>Amycolatopsis</taxon>
    </lineage>
</organism>
<evidence type="ECO:0000313" key="3">
    <source>
        <dbReference type="Proteomes" id="UP001236014"/>
    </source>
</evidence>
<dbReference type="GO" id="GO:0009820">
    <property type="term" value="P:alkaloid metabolic process"/>
    <property type="evidence" value="ECO:0007669"/>
    <property type="project" value="InterPro"/>
</dbReference>
<protein>
    <submittedName>
        <fullName evidence="2">Tryptophan dimethylallyltransferase family protein</fullName>
    </submittedName>
</protein>
<dbReference type="KEGG" id="acab:QRX50_05965"/>
<sequence length="358" mass="38845">MADMSMYTHLSGQLERLCEVVGFDDADGRHLGLLRGLLGAQGERSLATPSEFPSNVADDTTPVEFSLAFDTTGECVVRVLGETVGSRSPREFLDEVAGEYGLVTDRLDAVADLFLPHEERQGPFTLWYSLIFRPGRAPKIKVYLNPQISGPSMADSLVSEGLRRLNIDEAFDSMIEHALRRGERDNFSFFALDLDDDPLARVKVYVSHEAAESADVEFAAELVAGTDPLLIREFLAVLGGGKGPFEARPLVSSYSFVEGSGARPANYSVYLPIRSYVPDDEVARARAHAVLAQYGFDGTKLDKALAAVSQRPLSAGVGLIAHVSLRMGEFGSGITVYLSSEAYQVLPARKRPVLGPVS</sequence>
<dbReference type="GO" id="GO:0016765">
    <property type="term" value="F:transferase activity, transferring alkyl or aryl (other than methyl) groups"/>
    <property type="evidence" value="ECO:0007669"/>
    <property type="project" value="InterPro"/>
</dbReference>
<dbReference type="InterPro" id="IPR017795">
    <property type="entry name" value="ABBA_NscD-like"/>
</dbReference>
<dbReference type="AlphaFoldDB" id="A0A9Y2IRG3"/>
<dbReference type="EMBL" id="CP127294">
    <property type="protein sequence ID" value="WIX83826.1"/>
    <property type="molecule type" value="Genomic_DNA"/>
</dbReference>
<reference evidence="2 3" key="1">
    <citation type="submission" date="2023-06" db="EMBL/GenBank/DDBJ databases">
        <authorList>
            <person name="Oyuntsetseg B."/>
            <person name="Kim S.B."/>
        </authorList>
    </citation>
    <scope>NUCLEOTIDE SEQUENCE [LARGE SCALE GENOMIC DNA]</scope>
    <source>
        <strain evidence="2 3">2-15</strain>
    </source>
</reference>
<dbReference type="InterPro" id="IPR033964">
    <property type="entry name" value="ABBA"/>
</dbReference>
<keyword evidence="3" id="KW-1185">Reference proteome</keyword>
<dbReference type="SFLD" id="SFLDG01162">
    <property type="entry name" value="I"/>
    <property type="match status" value="1"/>
</dbReference>
<dbReference type="SFLD" id="SFLDS00036">
    <property type="entry name" value="Aromatic_Prenyltransferase"/>
    <property type="match status" value="1"/>
</dbReference>
<keyword evidence="1" id="KW-0808">Transferase</keyword>
<proteinExistence type="predicted"/>
<dbReference type="Proteomes" id="UP001236014">
    <property type="component" value="Chromosome"/>
</dbReference>
<gene>
    <name evidence="2" type="ORF">QRX50_05965</name>
</gene>
<evidence type="ECO:0000313" key="2">
    <source>
        <dbReference type="EMBL" id="WIX83826.1"/>
    </source>
</evidence>